<reference evidence="1" key="1">
    <citation type="submission" date="2020-05" db="EMBL/GenBank/DDBJ databases">
        <title>Phylogenomic resolution of chytrid fungi.</title>
        <authorList>
            <person name="Stajich J.E."/>
            <person name="Amses K."/>
            <person name="Simmons R."/>
            <person name="Seto K."/>
            <person name="Myers J."/>
            <person name="Bonds A."/>
            <person name="Quandt C.A."/>
            <person name="Barry K."/>
            <person name="Liu P."/>
            <person name="Grigoriev I."/>
            <person name="Longcore J.E."/>
            <person name="James T.Y."/>
        </authorList>
    </citation>
    <scope>NUCLEOTIDE SEQUENCE</scope>
    <source>
        <strain evidence="1">JEL0379</strain>
    </source>
</reference>
<accession>A0AAD5TIK8</accession>
<dbReference type="Proteomes" id="UP001212152">
    <property type="component" value="Unassembled WGS sequence"/>
</dbReference>
<dbReference type="EMBL" id="JADGJQ010000048">
    <property type="protein sequence ID" value="KAJ3175766.1"/>
    <property type="molecule type" value="Genomic_DNA"/>
</dbReference>
<sequence>MATNVSEASERLAYGNAKAIATWYFNKRREDSENRDLMDLTPADAWELKRIEDEHAQQQKRKERSERPKGADRGMYIKDRLIAFLCPSRWTKKHTARAPTKHWGNHLQCGKNKEGRAFTILYDTLNRKWYLILSYDARVKGAPLGESAFEALMKDQSASAKRARTWIRRKDMLFASSAGRGNMCSIDPGSRTPWTCFDEHRKLFYDVYDVIVMPGSRAAGAPCQSLNEGLASFLAAEGCFDHDAAELATQYLNVMALAEATDRSEADVAIQHVIDHIFAFDDAVTSNLNASVLQHQLSVLFCVIGGFAANGVAELWMIVGSTLSMIATQSNLRALHQRVLSLLWQIERNRSNLSECLPEGILSGQSGDYEHWDEKAWDDSSDSTQEVQNTECCVCLDGEIGTVLVPCGHMILCVPCSKNHMPSTKHEMI</sequence>
<dbReference type="Gene3D" id="3.30.40.10">
    <property type="entry name" value="Zinc/RING finger domain, C3HC4 (zinc finger)"/>
    <property type="match status" value="1"/>
</dbReference>
<dbReference type="Pfam" id="PF13920">
    <property type="entry name" value="zf-C3HC4_3"/>
    <property type="match status" value="1"/>
</dbReference>
<evidence type="ECO:0008006" key="3">
    <source>
        <dbReference type="Google" id="ProtNLM"/>
    </source>
</evidence>
<proteinExistence type="predicted"/>
<evidence type="ECO:0000313" key="1">
    <source>
        <dbReference type="EMBL" id="KAJ3175766.1"/>
    </source>
</evidence>
<organism evidence="1 2">
    <name type="scientific">Geranomyces variabilis</name>
    <dbReference type="NCBI Taxonomy" id="109894"/>
    <lineage>
        <taxon>Eukaryota</taxon>
        <taxon>Fungi</taxon>
        <taxon>Fungi incertae sedis</taxon>
        <taxon>Chytridiomycota</taxon>
        <taxon>Chytridiomycota incertae sedis</taxon>
        <taxon>Chytridiomycetes</taxon>
        <taxon>Spizellomycetales</taxon>
        <taxon>Powellomycetaceae</taxon>
        <taxon>Geranomyces</taxon>
    </lineage>
</organism>
<comment type="caution">
    <text evidence="1">The sequence shown here is derived from an EMBL/GenBank/DDBJ whole genome shotgun (WGS) entry which is preliminary data.</text>
</comment>
<keyword evidence="2" id="KW-1185">Reference proteome</keyword>
<evidence type="ECO:0000313" key="2">
    <source>
        <dbReference type="Proteomes" id="UP001212152"/>
    </source>
</evidence>
<dbReference type="InterPro" id="IPR013083">
    <property type="entry name" value="Znf_RING/FYVE/PHD"/>
</dbReference>
<gene>
    <name evidence="1" type="ORF">HDU87_005759</name>
</gene>
<name>A0AAD5TIK8_9FUNG</name>
<dbReference type="AlphaFoldDB" id="A0AAD5TIK8"/>
<protein>
    <recommendedName>
        <fullName evidence="3">RING-type domain-containing protein</fullName>
    </recommendedName>
</protein>